<dbReference type="HOGENOM" id="CLU_031791_1_0_4"/>
<dbReference type="InterPro" id="IPR007016">
    <property type="entry name" value="O-antigen_ligase-rel_domated"/>
</dbReference>
<evidence type="ECO:0000313" key="10">
    <source>
        <dbReference type="Proteomes" id="UP000016223"/>
    </source>
</evidence>
<dbReference type="PANTHER" id="PTHR37422">
    <property type="entry name" value="TEICHURONIC ACID BIOSYNTHESIS PROTEIN TUAE"/>
    <property type="match status" value="1"/>
</dbReference>
<feature type="transmembrane region" description="Helical" evidence="5">
    <location>
        <begin position="196"/>
        <end position="215"/>
    </location>
</feature>
<name>T1XJE1_VARPD</name>
<organism evidence="9 10">
    <name type="scientific">Variovorax paradoxus B4</name>
    <dbReference type="NCBI Taxonomy" id="1246301"/>
    <lineage>
        <taxon>Bacteria</taxon>
        <taxon>Pseudomonadati</taxon>
        <taxon>Pseudomonadota</taxon>
        <taxon>Betaproteobacteria</taxon>
        <taxon>Burkholderiales</taxon>
        <taxon>Comamonadaceae</taxon>
        <taxon>Variovorax</taxon>
    </lineage>
</organism>
<dbReference type="KEGG" id="vpd:VAPA_1c53920"/>
<feature type="domain" description="Protein glycosylation ligase" evidence="8">
    <location>
        <begin position="167"/>
        <end position="190"/>
    </location>
</feature>
<evidence type="ECO:0000256" key="3">
    <source>
        <dbReference type="ARBA" id="ARBA00022989"/>
    </source>
</evidence>
<dbReference type="Pfam" id="PF04932">
    <property type="entry name" value="Wzy_C"/>
    <property type="match status" value="1"/>
</dbReference>
<evidence type="ECO:0000256" key="5">
    <source>
        <dbReference type="SAM" id="Phobius"/>
    </source>
</evidence>
<feature type="transmembrane region" description="Helical" evidence="5">
    <location>
        <begin position="426"/>
        <end position="447"/>
    </location>
</feature>
<dbReference type="GO" id="GO:0016020">
    <property type="term" value="C:membrane"/>
    <property type="evidence" value="ECO:0007669"/>
    <property type="project" value="UniProtKB-SubCell"/>
</dbReference>
<evidence type="ECO:0000313" key="9">
    <source>
        <dbReference type="EMBL" id="AGU52444.1"/>
    </source>
</evidence>
<feature type="transmembrane region" description="Helical" evidence="5">
    <location>
        <begin position="42"/>
        <end position="59"/>
    </location>
</feature>
<keyword evidence="3 5" id="KW-1133">Transmembrane helix</keyword>
<protein>
    <submittedName>
        <fullName evidence="9">O-antigen polymerase family protein</fullName>
    </submittedName>
</protein>
<feature type="domain" description="Virulence factor membrane-bound polymerase C-terminal" evidence="7">
    <location>
        <begin position="376"/>
        <end position="539"/>
    </location>
</feature>
<gene>
    <name evidence="9" type="ORF">VAPA_1c53920</name>
</gene>
<feature type="transmembrane region" description="Helical" evidence="5">
    <location>
        <begin position="372"/>
        <end position="388"/>
    </location>
</feature>
<dbReference type="Pfam" id="PF11846">
    <property type="entry name" value="Wzy_C_2"/>
    <property type="match status" value="1"/>
</dbReference>
<evidence type="ECO:0000256" key="1">
    <source>
        <dbReference type="ARBA" id="ARBA00004141"/>
    </source>
</evidence>
<dbReference type="PANTHER" id="PTHR37422:SF21">
    <property type="entry name" value="EXOQ-LIKE PROTEIN"/>
    <property type="match status" value="1"/>
</dbReference>
<dbReference type="InterPro" id="IPR021797">
    <property type="entry name" value="Wzy_C_2"/>
</dbReference>
<comment type="subcellular location">
    <subcellularLocation>
        <location evidence="1">Membrane</location>
        <topology evidence="1">Multi-pass membrane protein</topology>
    </subcellularLocation>
</comment>
<evidence type="ECO:0000259" key="7">
    <source>
        <dbReference type="Pfam" id="PF11846"/>
    </source>
</evidence>
<feature type="transmembrane region" description="Helical" evidence="5">
    <location>
        <begin position="174"/>
        <end position="191"/>
    </location>
</feature>
<feature type="transmembrane region" description="Helical" evidence="5">
    <location>
        <begin position="245"/>
        <end position="267"/>
    </location>
</feature>
<feature type="transmembrane region" description="Helical" evidence="5">
    <location>
        <begin position="221"/>
        <end position="238"/>
    </location>
</feature>
<accession>T1XJE1</accession>
<reference evidence="9 10" key="1">
    <citation type="submission" date="2012-10" db="EMBL/GenBank/DDBJ databases">
        <title>Genome sequence of Variovorax paradoxus B4.</title>
        <authorList>
            <person name="Schuldes J."/>
            <person name="Brandt U."/>
            <person name="Hiessl S."/>
            <person name="Wuebbeler J.H."/>
            <person name="Thuermer A."/>
            <person name="Steinbuechel A."/>
            <person name="Daniel R."/>
        </authorList>
    </citation>
    <scope>NUCLEOTIDE SEQUENCE [LARGE SCALE GENOMIC DNA]</scope>
    <source>
        <strain evidence="9 10">B4</strain>
    </source>
</reference>
<keyword evidence="4 5" id="KW-0472">Membrane</keyword>
<dbReference type="InterPro" id="IPR051533">
    <property type="entry name" value="WaaL-like"/>
</dbReference>
<evidence type="ECO:0000256" key="2">
    <source>
        <dbReference type="ARBA" id="ARBA00022692"/>
    </source>
</evidence>
<dbReference type="AlphaFoldDB" id="T1XJE1"/>
<feature type="transmembrane region" description="Helical" evidence="5">
    <location>
        <begin position="71"/>
        <end position="88"/>
    </location>
</feature>
<dbReference type="Proteomes" id="UP000016223">
    <property type="component" value="Chromosome 1"/>
</dbReference>
<evidence type="ECO:0000259" key="6">
    <source>
        <dbReference type="Pfam" id="PF04932"/>
    </source>
</evidence>
<feature type="domain" description="O-antigen ligase-related" evidence="6">
    <location>
        <begin position="205"/>
        <end position="350"/>
    </location>
</feature>
<dbReference type="Pfam" id="PF15864">
    <property type="entry name" value="PglL_A"/>
    <property type="match status" value="1"/>
</dbReference>
<dbReference type="EMBL" id="CP003911">
    <property type="protein sequence ID" value="AGU52444.1"/>
    <property type="molecule type" value="Genomic_DNA"/>
</dbReference>
<proteinExistence type="predicted"/>
<evidence type="ECO:0000256" key="4">
    <source>
        <dbReference type="ARBA" id="ARBA00023136"/>
    </source>
</evidence>
<dbReference type="PATRIC" id="fig|1246301.3.peg.5397"/>
<feature type="transmembrane region" description="Helical" evidence="5">
    <location>
        <begin position="94"/>
        <end position="110"/>
    </location>
</feature>
<dbReference type="InterPro" id="IPR031726">
    <property type="entry name" value="PglL_A"/>
</dbReference>
<feature type="transmembrane region" description="Helical" evidence="5">
    <location>
        <begin position="340"/>
        <end position="360"/>
    </location>
</feature>
<sequence length="573" mass="64319">MQHLFSKISLAPCWTFLGAALLSFCWLLPNHTQPWTSFHSDAWAASVWAVVACVVLSRAPRTFKWHGLPAFVALITIVPALQFFVGLLPFSGQAWISTTYLIGFLSALWLGQQWYVWQPVRLGNFLFLAIGIGATLSVGLQLQQWLGVARDGTLDVWVASDSVGARPFANMGQANQLATLLLWGLLACGWARWQRYIRSSIAILLAVFLLFGLSLTQSRSGALGVLAMVIATWLWRGLWCEKRKIVPVMVTALAGFYALFLLLIPLLSQELMFDAPAALMDRANGELRPKLWLLLLDAIQHHPLSGYGWNEVVRAQLLVANSHPVLGYPFFQSHNLFFDFLIWTGIPVGVSISVVILAWVEIAARRISEPPQLFYFLMILVVGIHAFFELPLHYAYFLLPVGVAMGALNGGLRIWELKLPVILGKFPVAVALVLGVGLLAIVIRDYFEIEETHLSMRLERSGIVNARGPRLPDVWILNQLMETQRFIRFEPSVGASMEQLKWAEDMVALVPSPRGFIKVAILFGINQRPEESKNWLRRMCRVVSREQCAAGPEKWSSEKNNYPQLKNIDWPVP</sequence>
<feature type="transmembrane region" description="Helical" evidence="5">
    <location>
        <begin position="122"/>
        <end position="142"/>
    </location>
</feature>
<evidence type="ECO:0000259" key="8">
    <source>
        <dbReference type="Pfam" id="PF15864"/>
    </source>
</evidence>
<keyword evidence="2 5" id="KW-0812">Transmembrane</keyword>